<name>A0A6G9XV87_NOCBR</name>
<dbReference type="InterPro" id="IPR009057">
    <property type="entry name" value="Homeodomain-like_sf"/>
</dbReference>
<reference evidence="4 5" key="1">
    <citation type="journal article" date="2019" name="ACS Chem. Biol.">
        <title>Identification and Mobilization of a Cryptic Antibiotic Biosynthesis Gene Locus from a Human-Pathogenic Nocardia Isolate.</title>
        <authorList>
            <person name="Herisse M."/>
            <person name="Ishida K."/>
            <person name="Porter J.L."/>
            <person name="Howden B."/>
            <person name="Hertweck C."/>
            <person name="Stinear T.P."/>
            <person name="Pidot S.J."/>
        </authorList>
    </citation>
    <scope>NUCLEOTIDE SEQUENCE [LARGE SCALE GENOMIC DNA]</scope>
    <source>
        <strain evidence="4 5">AUSMDU00024985</strain>
    </source>
</reference>
<dbReference type="Gene3D" id="1.10.357.10">
    <property type="entry name" value="Tetracycline Repressor, domain 2"/>
    <property type="match status" value="1"/>
</dbReference>
<feature type="DNA-binding region" description="H-T-H motif" evidence="2">
    <location>
        <begin position="31"/>
        <end position="50"/>
    </location>
</feature>
<organism evidence="4 5">
    <name type="scientific">Nocardia brasiliensis</name>
    <dbReference type="NCBI Taxonomy" id="37326"/>
    <lineage>
        <taxon>Bacteria</taxon>
        <taxon>Bacillati</taxon>
        <taxon>Actinomycetota</taxon>
        <taxon>Actinomycetes</taxon>
        <taxon>Mycobacteriales</taxon>
        <taxon>Nocardiaceae</taxon>
        <taxon>Nocardia</taxon>
    </lineage>
</organism>
<evidence type="ECO:0000256" key="2">
    <source>
        <dbReference type="PROSITE-ProRule" id="PRU00335"/>
    </source>
</evidence>
<dbReference type="InterPro" id="IPR036271">
    <property type="entry name" value="Tet_transcr_reg_TetR-rel_C_sf"/>
</dbReference>
<dbReference type="PANTHER" id="PTHR30055">
    <property type="entry name" value="HTH-TYPE TRANSCRIPTIONAL REGULATOR RUTR"/>
    <property type="match status" value="1"/>
</dbReference>
<accession>A0A6G9XV87</accession>
<keyword evidence="1 2" id="KW-0238">DNA-binding</keyword>
<dbReference type="SUPFAM" id="SSF48498">
    <property type="entry name" value="Tetracyclin repressor-like, C-terminal domain"/>
    <property type="match status" value="1"/>
</dbReference>
<dbReference type="PROSITE" id="PS50977">
    <property type="entry name" value="HTH_TETR_2"/>
    <property type="match status" value="1"/>
</dbReference>
<dbReference type="GO" id="GO:0000976">
    <property type="term" value="F:transcription cis-regulatory region binding"/>
    <property type="evidence" value="ECO:0007669"/>
    <property type="project" value="TreeGrafter"/>
</dbReference>
<dbReference type="PANTHER" id="PTHR30055:SF226">
    <property type="entry name" value="HTH-TYPE TRANSCRIPTIONAL REGULATOR PKSA"/>
    <property type="match status" value="1"/>
</dbReference>
<dbReference type="SUPFAM" id="SSF46689">
    <property type="entry name" value="Homeodomain-like"/>
    <property type="match status" value="1"/>
</dbReference>
<dbReference type="InterPro" id="IPR001647">
    <property type="entry name" value="HTH_TetR"/>
</dbReference>
<proteinExistence type="predicted"/>
<evidence type="ECO:0000256" key="1">
    <source>
        <dbReference type="ARBA" id="ARBA00023125"/>
    </source>
</evidence>
<dbReference type="RefSeq" id="WP_167463866.1">
    <property type="nucleotide sequence ID" value="NZ_CP046171.1"/>
</dbReference>
<dbReference type="Proteomes" id="UP000501705">
    <property type="component" value="Chromosome"/>
</dbReference>
<evidence type="ECO:0000313" key="4">
    <source>
        <dbReference type="EMBL" id="QIS04760.1"/>
    </source>
</evidence>
<evidence type="ECO:0000313" key="5">
    <source>
        <dbReference type="Proteomes" id="UP000501705"/>
    </source>
</evidence>
<dbReference type="PRINTS" id="PR00455">
    <property type="entry name" value="HTHTETR"/>
</dbReference>
<dbReference type="InterPro" id="IPR050109">
    <property type="entry name" value="HTH-type_TetR-like_transc_reg"/>
</dbReference>
<dbReference type="EMBL" id="CP046171">
    <property type="protein sequence ID" value="QIS04760.1"/>
    <property type="molecule type" value="Genomic_DNA"/>
</dbReference>
<gene>
    <name evidence="4" type="ORF">F5X71_22665</name>
</gene>
<feature type="domain" description="HTH tetR-type" evidence="3">
    <location>
        <begin position="8"/>
        <end position="68"/>
    </location>
</feature>
<dbReference type="AlphaFoldDB" id="A0A6G9XV87"/>
<dbReference type="GO" id="GO:0003700">
    <property type="term" value="F:DNA-binding transcription factor activity"/>
    <property type="evidence" value="ECO:0007669"/>
    <property type="project" value="TreeGrafter"/>
</dbReference>
<dbReference type="Pfam" id="PF00440">
    <property type="entry name" value="TetR_N"/>
    <property type="match status" value="1"/>
</dbReference>
<protein>
    <submittedName>
        <fullName evidence="4">TetR family transcriptional regulator</fullName>
    </submittedName>
</protein>
<sequence>MNAADRSAKRRAELVLAAHELFVDKGYRSVVVADIAARAGAGHGTFYNYFDNKRDILDAVIDHYFALIRERVFGRAILGRRPRTLDEFCEVTATIVDHCYELVADEPGLVNFILLEAATIDDRVAERALRNLRVYGDEATGRIRRGMELGYIDPTLDPRLTGEILLSTLLTALLAAIRDGTDGLDRARVRAQLVAFTHASLAP</sequence>
<evidence type="ECO:0000259" key="3">
    <source>
        <dbReference type="PROSITE" id="PS50977"/>
    </source>
</evidence>